<protein>
    <recommendedName>
        <fullName evidence="2">TauD/TfdA-like domain-containing protein</fullName>
    </recommendedName>
</protein>
<dbReference type="Gene3D" id="3.60.130.10">
    <property type="entry name" value="Clavaminate synthase-like"/>
    <property type="match status" value="1"/>
</dbReference>
<organism evidence="3 4">
    <name type="scientific">Candidatus Thioglobus autotrophicus</name>
    <dbReference type="NCBI Taxonomy" id="1705394"/>
    <lineage>
        <taxon>Bacteria</taxon>
        <taxon>Pseudomonadati</taxon>
        <taxon>Pseudomonadota</taxon>
        <taxon>Gammaproteobacteria</taxon>
        <taxon>Candidatus Pseudothioglobaceae</taxon>
        <taxon>Candidatus Thioglobus</taxon>
    </lineage>
</organism>
<dbReference type="KEGG" id="tho:SP60_03735"/>
<dbReference type="EMBL" id="CP010552">
    <property type="protein sequence ID" value="ALE52404.1"/>
    <property type="molecule type" value="Genomic_DNA"/>
</dbReference>
<sequence>MANVIASTDDYQFWRDEKLANAQTDIESCLIEVSNPAQLSTAEKSQIAYLCRVNNFALFHTPTQPNYESSMVSFNKQFGLKAFDQHLYVQNQGLAHITQSDQADQAEFIPYTSRAIGWHTDGYYNAPEERIRAFSLFCVRPAQMGGENQWIDQQMAYLLLREQNPDVTKALTHAQAMSIPKHVVNGQTRRKTSIGPIFFTDEMTGQLYMRYTQRKKNIDFYDSAEIRQAVEILDLFLASSTPYHFTHTMSANQGILCNNVLHKRSAFTDRQDTPRLMLRGRYFNRVQS</sequence>
<dbReference type="InterPro" id="IPR003819">
    <property type="entry name" value="TauD/TfdA-like"/>
</dbReference>
<dbReference type="RefSeq" id="WP_053951351.1">
    <property type="nucleotide sequence ID" value="NZ_CP010552.1"/>
</dbReference>
<keyword evidence="4" id="KW-1185">Reference proteome</keyword>
<accession>A0A0M4PMV1</accession>
<evidence type="ECO:0000313" key="4">
    <source>
        <dbReference type="Proteomes" id="UP000058020"/>
    </source>
</evidence>
<dbReference type="Proteomes" id="UP000058020">
    <property type="component" value="Chromosome"/>
</dbReference>
<evidence type="ECO:0000256" key="1">
    <source>
        <dbReference type="ARBA" id="ARBA00023002"/>
    </source>
</evidence>
<evidence type="ECO:0000259" key="2">
    <source>
        <dbReference type="Pfam" id="PF02668"/>
    </source>
</evidence>
<dbReference type="Pfam" id="PF02668">
    <property type="entry name" value="TauD"/>
    <property type="match status" value="1"/>
</dbReference>
<dbReference type="SUPFAM" id="SSF51197">
    <property type="entry name" value="Clavaminate synthase-like"/>
    <property type="match status" value="1"/>
</dbReference>
<keyword evidence="1" id="KW-0560">Oxidoreductase</keyword>
<proteinExistence type="predicted"/>
<reference evidence="3 4" key="1">
    <citation type="journal article" date="2015" name="Genome Announc.">
        <title>Genome Sequence of 'Candidatus Thioglobus autotrophica' Strain EF1, a Chemoautotroph from the SUP05 Clade of Marine Gammaproteobacteria.</title>
        <authorList>
            <person name="Shah V."/>
            <person name="Morris R.M."/>
        </authorList>
    </citation>
    <scope>NUCLEOTIDE SEQUENCE [LARGE SCALE GENOMIC DNA]</scope>
    <source>
        <strain evidence="3 4">EF1</strain>
    </source>
</reference>
<evidence type="ECO:0000313" key="3">
    <source>
        <dbReference type="EMBL" id="ALE52404.1"/>
    </source>
</evidence>
<dbReference type="AlphaFoldDB" id="A0A0M4PMV1"/>
<name>A0A0M4PMV1_9GAMM</name>
<gene>
    <name evidence="3" type="ORF">SP60_03735</name>
</gene>
<feature type="domain" description="TauD/TfdA-like" evidence="2">
    <location>
        <begin position="31"/>
        <end position="279"/>
    </location>
</feature>
<dbReference type="OrthoDB" id="9770519at2"/>
<dbReference type="GO" id="GO:0016706">
    <property type="term" value="F:2-oxoglutarate-dependent dioxygenase activity"/>
    <property type="evidence" value="ECO:0007669"/>
    <property type="project" value="UniProtKB-ARBA"/>
</dbReference>
<dbReference type="STRING" id="1705394.SP60_03735"/>
<dbReference type="InterPro" id="IPR042098">
    <property type="entry name" value="TauD-like_sf"/>
</dbReference>